<evidence type="ECO:0000256" key="5">
    <source>
        <dbReference type="ARBA" id="ARBA00022840"/>
    </source>
</evidence>
<keyword evidence="4" id="KW-0547">Nucleotide-binding</keyword>
<dbReference type="InterPro" id="IPR003439">
    <property type="entry name" value="ABC_transporter-like_ATP-bd"/>
</dbReference>
<dbReference type="FunFam" id="3.40.50.300:FF:000589">
    <property type="entry name" value="ABC transporter, ATP-binding subunit"/>
    <property type="match status" value="1"/>
</dbReference>
<keyword evidence="8" id="KW-0046">Antibiotic resistance</keyword>
<evidence type="ECO:0000313" key="12">
    <source>
        <dbReference type="EMBL" id="RJT86923.1"/>
    </source>
</evidence>
<dbReference type="PANTHER" id="PTHR42711:SF19">
    <property type="entry name" value="DOXORUBICIN RESISTANCE ATP-BINDING PROTEIN DRRA"/>
    <property type="match status" value="1"/>
</dbReference>
<gene>
    <name evidence="12" type="ORF">D6T64_17500</name>
</gene>
<proteinExistence type="inferred from homology"/>
<dbReference type="GO" id="GO:0005524">
    <property type="term" value="F:ATP binding"/>
    <property type="evidence" value="ECO:0007669"/>
    <property type="project" value="UniProtKB-KW"/>
</dbReference>
<dbReference type="GO" id="GO:1900753">
    <property type="term" value="P:doxorubicin transport"/>
    <property type="evidence" value="ECO:0007669"/>
    <property type="project" value="InterPro"/>
</dbReference>
<evidence type="ECO:0000256" key="8">
    <source>
        <dbReference type="ARBA" id="ARBA00023251"/>
    </source>
</evidence>
<evidence type="ECO:0000256" key="3">
    <source>
        <dbReference type="ARBA" id="ARBA00022475"/>
    </source>
</evidence>
<dbReference type="PROSITE" id="PS50893">
    <property type="entry name" value="ABC_TRANSPORTER_2"/>
    <property type="match status" value="1"/>
</dbReference>
<keyword evidence="5 12" id="KW-0067">ATP-binding</keyword>
<dbReference type="GO" id="GO:0046677">
    <property type="term" value="P:response to antibiotic"/>
    <property type="evidence" value="ECO:0007669"/>
    <property type="project" value="UniProtKB-KW"/>
</dbReference>
<evidence type="ECO:0000256" key="9">
    <source>
        <dbReference type="ARBA" id="ARBA00049985"/>
    </source>
</evidence>
<accession>A0A3A5MJE2</accession>
<dbReference type="EMBL" id="QZVS01000093">
    <property type="protein sequence ID" value="RJT86923.1"/>
    <property type="molecule type" value="Genomic_DNA"/>
</dbReference>
<evidence type="ECO:0000259" key="11">
    <source>
        <dbReference type="PROSITE" id="PS50893"/>
    </source>
</evidence>
<dbReference type="Pfam" id="PF00005">
    <property type="entry name" value="ABC_tran"/>
    <property type="match status" value="1"/>
</dbReference>
<evidence type="ECO:0000256" key="7">
    <source>
        <dbReference type="ARBA" id="ARBA00023136"/>
    </source>
</evidence>
<dbReference type="PROSITE" id="PS00211">
    <property type="entry name" value="ABC_TRANSPORTER_1"/>
    <property type="match status" value="1"/>
</dbReference>
<name>A0A3A5MJE2_9MICO</name>
<dbReference type="InterPro" id="IPR027417">
    <property type="entry name" value="P-loop_NTPase"/>
</dbReference>
<comment type="similarity">
    <text evidence="9">Belongs to the ABC transporter superfamily. Drug exporter-1 (DrugE1) (TC 3.A.1.105) family.</text>
</comment>
<dbReference type="Gene3D" id="3.40.50.300">
    <property type="entry name" value="P-loop containing nucleotide triphosphate hydrolases"/>
    <property type="match status" value="1"/>
</dbReference>
<evidence type="ECO:0000256" key="1">
    <source>
        <dbReference type="ARBA" id="ARBA00004413"/>
    </source>
</evidence>
<organism evidence="12 13">
    <name type="scientific">Cryobacterium melibiosiphilum</name>
    <dbReference type="NCBI Taxonomy" id="995039"/>
    <lineage>
        <taxon>Bacteria</taxon>
        <taxon>Bacillati</taxon>
        <taxon>Actinomycetota</taxon>
        <taxon>Actinomycetes</taxon>
        <taxon>Micrococcales</taxon>
        <taxon>Microbacteriaceae</taxon>
        <taxon>Cryobacterium</taxon>
    </lineage>
</organism>
<dbReference type="InterPro" id="IPR005894">
    <property type="entry name" value="DrrA"/>
</dbReference>
<dbReference type="NCBIfam" id="TIGR01188">
    <property type="entry name" value="drrA"/>
    <property type="match status" value="1"/>
</dbReference>
<dbReference type="GO" id="GO:0005886">
    <property type="term" value="C:plasma membrane"/>
    <property type="evidence" value="ECO:0007669"/>
    <property type="project" value="UniProtKB-SubCell"/>
</dbReference>
<dbReference type="PANTHER" id="PTHR42711">
    <property type="entry name" value="ABC TRANSPORTER ATP-BINDING PROTEIN"/>
    <property type="match status" value="1"/>
</dbReference>
<evidence type="ECO:0000256" key="2">
    <source>
        <dbReference type="ARBA" id="ARBA00022448"/>
    </source>
</evidence>
<dbReference type="GO" id="GO:0016887">
    <property type="term" value="F:ATP hydrolysis activity"/>
    <property type="evidence" value="ECO:0007669"/>
    <property type="project" value="InterPro"/>
</dbReference>
<dbReference type="InterPro" id="IPR003593">
    <property type="entry name" value="AAA+_ATPase"/>
</dbReference>
<dbReference type="SUPFAM" id="SSF52540">
    <property type="entry name" value="P-loop containing nucleoside triphosphate hydrolases"/>
    <property type="match status" value="1"/>
</dbReference>
<sequence length="341" mass="35702">MNTPAIDVRGLRKSYGSTVVLDGVDLQVAAGSVFALLGPNGAGKTTIVHILSTLLAADGGQAVVAGHDVKRDADGVRAEIGLTGQFSAVDGLLTGEENLLLMARLRHLGAKRSKTRVAELLEQFDLVDAARQPLATYSGGMKRRLDLAMTLVAAPSVIFLDEPTTGLDPRSRRTMWDIVRDLVASGTTVLLTTQQLEEADQLAHRIAVLDGGRIVAAGTPDELKRLVPGGHIRLRFADAAALDSASRLLAGSTRDDTALGLTVPSDGTVGALRTVLDRLDAVGIDVADLSIHTPDLDDVFFALTGQKDLTGSHAPGSNAPGDNAPRLNTRSDRVDTTGTAS</sequence>
<comment type="caution">
    <text evidence="12">The sequence shown here is derived from an EMBL/GenBank/DDBJ whole genome shotgun (WGS) entry which is preliminary data.</text>
</comment>
<keyword evidence="13" id="KW-1185">Reference proteome</keyword>
<dbReference type="InterPro" id="IPR050763">
    <property type="entry name" value="ABC_transporter_ATP-binding"/>
</dbReference>
<evidence type="ECO:0000256" key="6">
    <source>
        <dbReference type="ARBA" id="ARBA00022967"/>
    </source>
</evidence>
<keyword evidence="6" id="KW-1278">Translocase</keyword>
<dbReference type="AlphaFoldDB" id="A0A3A5MJE2"/>
<dbReference type="GO" id="GO:0043215">
    <property type="term" value="P:daunorubicin transport"/>
    <property type="evidence" value="ECO:0007669"/>
    <property type="project" value="InterPro"/>
</dbReference>
<feature type="region of interest" description="Disordered" evidence="10">
    <location>
        <begin position="311"/>
        <end position="341"/>
    </location>
</feature>
<evidence type="ECO:0000256" key="10">
    <source>
        <dbReference type="SAM" id="MobiDB-lite"/>
    </source>
</evidence>
<dbReference type="Proteomes" id="UP000272015">
    <property type="component" value="Unassembled WGS sequence"/>
</dbReference>
<feature type="domain" description="ABC transporter" evidence="11">
    <location>
        <begin position="6"/>
        <end position="236"/>
    </location>
</feature>
<protein>
    <submittedName>
        <fullName evidence="12">ATP-binding cassette domain-containing protein</fullName>
    </submittedName>
</protein>
<keyword evidence="7" id="KW-0472">Membrane</keyword>
<dbReference type="RefSeq" id="WP_119975959.1">
    <property type="nucleotide sequence ID" value="NZ_JBHSQA010000005.1"/>
</dbReference>
<dbReference type="SMART" id="SM00382">
    <property type="entry name" value="AAA"/>
    <property type="match status" value="1"/>
</dbReference>
<keyword evidence="3" id="KW-1003">Cell membrane</keyword>
<keyword evidence="2" id="KW-0813">Transport</keyword>
<evidence type="ECO:0000256" key="4">
    <source>
        <dbReference type="ARBA" id="ARBA00022741"/>
    </source>
</evidence>
<evidence type="ECO:0000313" key="13">
    <source>
        <dbReference type="Proteomes" id="UP000272015"/>
    </source>
</evidence>
<dbReference type="OrthoDB" id="9804819at2"/>
<reference evidence="12 13" key="1">
    <citation type="submission" date="2018-09" db="EMBL/GenBank/DDBJ databases">
        <title>Novel species of Cryobacterium.</title>
        <authorList>
            <person name="Liu Q."/>
            <person name="Xin Y.-H."/>
        </authorList>
    </citation>
    <scope>NUCLEOTIDE SEQUENCE [LARGE SCALE GENOMIC DNA]</scope>
    <source>
        <strain evidence="12 13">Hh39</strain>
    </source>
</reference>
<comment type="subcellular location">
    <subcellularLocation>
        <location evidence="1">Cell membrane</location>
        <topology evidence="1">Peripheral membrane protein</topology>
        <orientation evidence="1">Cytoplasmic side</orientation>
    </subcellularLocation>
</comment>
<dbReference type="InterPro" id="IPR017871">
    <property type="entry name" value="ABC_transporter-like_CS"/>
</dbReference>